<dbReference type="STRING" id="1095629.A0A0C9WTD3"/>
<dbReference type="OrthoDB" id="3254233at2759"/>
<dbReference type="AlphaFoldDB" id="A0A0C9WTD3"/>
<proteinExistence type="predicted"/>
<organism evidence="2 3">
    <name type="scientific">Laccaria amethystina LaAM-08-1</name>
    <dbReference type="NCBI Taxonomy" id="1095629"/>
    <lineage>
        <taxon>Eukaryota</taxon>
        <taxon>Fungi</taxon>
        <taxon>Dikarya</taxon>
        <taxon>Basidiomycota</taxon>
        <taxon>Agaricomycotina</taxon>
        <taxon>Agaricomycetes</taxon>
        <taxon>Agaricomycetidae</taxon>
        <taxon>Agaricales</taxon>
        <taxon>Agaricineae</taxon>
        <taxon>Hydnangiaceae</taxon>
        <taxon>Laccaria</taxon>
    </lineage>
</organism>
<evidence type="ECO:0000256" key="1">
    <source>
        <dbReference type="SAM" id="MobiDB-lite"/>
    </source>
</evidence>
<name>A0A0C9WTD3_9AGAR</name>
<keyword evidence="3" id="KW-1185">Reference proteome</keyword>
<evidence type="ECO:0000313" key="3">
    <source>
        <dbReference type="Proteomes" id="UP000054477"/>
    </source>
</evidence>
<evidence type="ECO:0000313" key="2">
    <source>
        <dbReference type="EMBL" id="KIJ95190.1"/>
    </source>
</evidence>
<dbReference type="Proteomes" id="UP000054477">
    <property type="component" value="Unassembled WGS sequence"/>
</dbReference>
<sequence>MPPSKQPNSLSPTRKTNSENMGSISKVTSLQKSPLLTEESSSMMLQSAMRSVVGRTPYSLTPIVSPDSTLPSSCLMGLNPITPEPLQNEPALKPARLKYAISSTLSTDAETQLMIAASNTLAKSVNTSVMERNNVMAKRELAHEQHPKYLRYNIWEGGSHFLPSSADWTETASPLPLIPASELANPIVTKTIRENPQLFDIVTPIFVDCFENLLESHPNQAFVKSVC</sequence>
<feature type="region of interest" description="Disordered" evidence="1">
    <location>
        <begin position="1"/>
        <end position="37"/>
    </location>
</feature>
<gene>
    <name evidence="2" type="ORF">K443DRAFT_11540</name>
</gene>
<accession>A0A0C9WTD3</accession>
<reference evidence="3" key="2">
    <citation type="submission" date="2015-01" db="EMBL/GenBank/DDBJ databases">
        <title>Evolutionary Origins and Diversification of the Mycorrhizal Mutualists.</title>
        <authorList>
            <consortium name="DOE Joint Genome Institute"/>
            <consortium name="Mycorrhizal Genomics Consortium"/>
            <person name="Kohler A."/>
            <person name="Kuo A."/>
            <person name="Nagy L.G."/>
            <person name="Floudas D."/>
            <person name="Copeland A."/>
            <person name="Barry K.W."/>
            <person name="Cichocki N."/>
            <person name="Veneault-Fourrey C."/>
            <person name="LaButti K."/>
            <person name="Lindquist E.A."/>
            <person name="Lipzen A."/>
            <person name="Lundell T."/>
            <person name="Morin E."/>
            <person name="Murat C."/>
            <person name="Riley R."/>
            <person name="Ohm R."/>
            <person name="Sun H."/>
            <person name="Tunlid A."/>
            <person name="Henrissat B."/>
            <person name="Grigoriev I.V."/>
            <person name="Hibbett D.S."/>
            <person name="Martin F."/>
        </authorList>
    </citation>
    <scope>NUCLEOTIDE SEQUENCE [LARGE SCALE GENOMIC DNA]</scope>
    <source>
        <strain evidence="3">LaAM-08-1</strain>
    </source>
</reference>
<reference evidence="2 3" key="1">
    <citation type="submission" date="2014-04" db="EMBL/GenBank/DDBJ databases">
        <authorList>
            <consortium name="DOE Joint Genome Institute"/>
            <person name="Kuo A."/>
            <person name="Kohler A."/>
            <person name="Nagy L.G."/>
            <person name="Floudas D."/>
            <person name="Copeland A."/>
            <person name="Barry K.W."/>
            <person name="Cichocki N."/>
            <person name="Veneault-Fourrey C."/>
            <person name="LaButti K."/>
            <person name="Lindquist E.A."/>
            <person name="Lipzen A."/>
            <person name="Lundell T."/>
            <person name="Morin E."/>
            <person name="Murat C."/>
            <person name="Sun H."/>
            <person name="Tunlid A."/>
            <person name="Henrissat B."/>
            <person name="Grigoriev I.V."/>
            <person name="Hibbett D.S."/>
            <person name="Martin F."/>
            <person name="Nordberg H.P."/>
            <person name="Cantor M.N."/>
            <person name="Hua S.X."/>
        </authorList>
    </citation>
    <scope>NUCLEOTIDE SEQUENCE [LARGE SCALE GENOMIC DNA]</scope>
    <source>
        <strain evidence="2 3">LaAM-08-1</strain>
    </source>
</reference>
<protein>
    <submittedName>
        <fullName evidence="2">Uncharacterized protein</fullName>
    </submittedName>
</protein>
<dbReference type="EMBL" id="KN838764">
    <property type="protein sequence ID" value="KIJ95190.1"/>
    <property type="molecule type" value="Genomic_DNA"/>
</dbReference>
<dbReference type="HOGENOM" id="CLU_1219855_0_0_1"/>